<evidence type="ECO:0000313" key="3">
    <source>
        <dbReference type="Proteomes" id="UP000243686"/>
    </source>
</evidence>
<dbReference type="PROSITE" id="PS50848">
    <property type="entry name" value="START"/>
    <property type="match status" value="1"/>
</dbReference>
<dbReference type="EMBL" id="KV891809">
    <property type="protein sequence ID" value="OON22329.1"/>
    <property type="molecule type" value="Genomic_DNA"/>
</dbReference>
<proteinExistence type="predicted"/>
<name>A0A1S8X6F5_OPIVI</name>
<organism evidence="2 3">
    <name type="scientific">Opisthorchis viverrini</name>
    <name type="common">Southeast Asian liver fluke</name>
    <dbReference type="NCBI Taxonomy" id="6198"/>
    <lineage>
        <taxon>Eukaryota</taxon>
        <taxon>Metazoa</taxon>
        <taxon>Spiralia</taxon>
        <taxon>Lophotrochozoa</taxon>
        <taxon>Platyhelminthes</taxon>
        <taxon>Trematoda</taxon>
        <taxon>Digenea</taxon>
        <taxon>Opisthorchiida</taxon>
        <taxon>Opisthorchiata</taxon>
        <taxon>Opisthorchiidae</taxon>
        <taxon>Opisthorchis</taxon>
    </lineage>
</organism>
<evidence type="ECO:0000259" key="1">
    <source>
        <dbReference type="PROSITE" id="PS50848"/>
    </source>
</evidence>
<keyword evidence="3" id="KW-1185">Reference proteome</keyword>
<dbReference type="PANTHER" id="PTHR19308">
    <property type="entry name" value="PHOSPHATIDYLCHOLINE TRANSFER PROTEIN"/>
    <property type="match status" value="1"/>
</dbReference>
<dbReference type="GO" id="GO:0008289">
    <property type="term" value="F:lipid binding"/>
    <property type="evidence" value="ECO:0007669"/>
    <property type="project" value="InterPro"/>
</dbReference>
<dbReference type="InterPro" id="IPR051213">
    <property type="entry name" value="START_lipid_transfer"/>
</dbReference>
<dbReference type="InterPro" id="IPR002913">
    <property type="entry name" value="START_lipid-bd_dom"/>
</dbReference>
<dbReference type="SUPFAM" id="SSF55961">
    <property type="entry name" value="Bet v1-like"/>
    <property type="match status" value="1"/>
</dbReference>
<dbReference type="SMART" id="SM00234">
    <property type="entry name" value="START"/>
    <property type="match status" value="1"/>
</dbReference>
<dbReference type="AlphaFoldDB" id="A0A1S8X6F5"/>
<dbReference type="InterPro" id="IPR041951">
    <property type="entry name" value="STARD10_START"/>
</dbReference>
<feature type="domain" description="START" evidence="1">
    <location>
        <begin position="25"/>
        <end position="237"/>
    </location>
</feature>
<accession>A0A1S8X6F5</accession>
<dbReference type="Gene3D" id="3.30.530.20">
    <property type="match status" value="1"/>
</dbReference>
<protein>
    <submittedName>
        <fullName evidence="2">START domain protein</fullName>
    </submittedName>
</protein>
<evidence type="ECO:0000313" key="2">
    <source>
        <dbReference type="EMBL" id="OON22329.1"/>
    </source>
</evidence>
<gene>
    <name evidence="2" type="ORF">X801_01770</name>
</gene>
<dbReference type="PANTHER" id="PTHR19308:SF14">
    <property type="entry name" value="START DOMAIN-CONTAINING PROTEIN"/>
    <property type="match status" value="1"/>
</dbReference>
<dbReference type="InterPro" id="IPR023393">
    <property type="entry name" value="START-like_dom_sf"/>
</dbReference>
<dbReference type="CDD" id="cd08871">
    <property type="entry name" value="START_STARD10-like"/>
    <property type="match status" value="1"/>
</dbReference>
<dbReference type="GO" id="GO:0005737">
    <property type="term" value="C:cytoplasm"/>
    <property type="evidence" value="ECO:0007669"/>
    <property type="project" value="UniProtKB-ARBA"/>
</dbReference>
<dbReference type="Pfam" id="PF01852">
    <property type="entry name" value="START"/>
    <property type="match status" value="2"/>
</dbReference>
<dbReference type="Proteomes" id="UP000243686">
    <property type="component" value="Unassembled WGS sequence"/>
</dbReference>
<sequence length="297" mass="34735">MTLGSLKESVIPDDAYMQNIRNLCTENHSWCRIYCKHNITVFSRLTEASDIKMFKLVATLKDVSADTLFDTLMDSEYRKLWDKNMLESYELCSINPNNDIGYYAHFTVRSFPAIRDRDFVLQRSWLQAHSEYMIANRSIFHKRFLQGLKDLACFLKPFFYLRQHIHALPPRKQYVRAISHLTSYIIRPCGSNECELIYITQCDPRGKLPTWAVNKATQYVAPRVIKRLIKACQQYTAWKRRHQPEFKPWIYPEQCKLPTINWDDILSTPDVAGDVTVDESNAMDITENGNGNEDDTE</sequence>
<reference evidence="2 3" key="1">
    <citation type="submission" date="2015-03" db="EMBL/GenBank/DDBJ databases">
        <title>Draft genome of the nematode, Opisthorchis viverrini.</title>
        <authorList>
            <person name="Mitreva M."/>
        </authorList>
    </citation>
    <scope>NUCLEOTIDE SEQUENCE [LARGE SCALE GENOMIC DNA]</scope>
    <source>
        <strain evidence="2">Khon Kaen</strain>
    </source>
</reference>